<dbReference type="FunFam" id="1.20.1640.10:FF:000001">
    <property type="entry name" value="Efflux pump membrane transporter"/>
    <property type="match status" value="1"/>
</dbReference>
<feature type="transmembrane region" description="Helical" evidence="9">
    <location>
        <begin position="367"/>
        <end position="387"/>
    </location>
</feature>
<feature type="transmembrane region" description="Helical" evidence="9">
    <location>
        <begin position="12"/>
        <end position="32"/>
    </location>
</feature>
<evidence type="ECO:0000256" key="1">
    <source>
        <dbReference type="ARBA" id="ARBA00004429"/>
    </source>
</evidence>
<dbReference type="GO" id="GO:0005886">
    <property type="term" value="C:plasma membrane"/>
    <property type="evidence" value="ECO:0007669"/>
    <property type="project" value="UniProtKB-SubCell"/>
</dbReference>
<dbReference type="PRINTS" id="PR00702">
    <property type="entry name" value="ACRIFLAVINRP"/>
</dbReference>
<evidence type="ECO:0000256" key="9">
    <source>
        <dbReference type="RuleBase" id="RU364070"/>
    </source>
</evidence>
<evidence type="ECO:0000256" key="5">
    <source>
        <dbReference type="ARBA" id="ARBA00022519"/>
    </source>
</evidence>
<proteinExistence type="inferred from homology"/>
<reference evidence="10" key="2">
    <citation type="submission" date="2020-09" db="EMBL/GenBank/DDBJ databases">
        <authorList>
            <person name="Sun Q."/>
            <person name="Zhou Y."/>
        </authorList>
    </citation>
    <scope>NUCLEOTIDE SEQUENCE</scope>
    <source>
        <strain evidence="10">CGMCC 1.3617</strain>
    </source>
</reference>
<dbReference type="GO" id="GO:0009636">
    <property type="term" value="P:response to toxic substance"/>
    <property type="evidence" value="ECO:0007669"/>
    <property type="project" value="UniProtKB-ARBA"/>
</dbReference>
<dbReference type="Gene3D" id="1.20.1640.10">
    <property type="entry name" value="Multidrug efflux transporter AcrB transmembrane domain"/>
    <property type="match status" value="2"/>
</dbReference>
<feature type="transmembrane region" description="Helical" evidence="9">
    <location>
        <begin position="922"/>
        <end position="947"/>
    </location>
</feature>
<dbReference type="EMBL" id="BMKW01000020">
    <property type="protein sequence ID" value="GGJ41399.1"/>
    <property type="molecule type" value="Genomic_DNA"/>
</dbReference>
<dbReference type="SUPFAM" id="SSF82693">
    <property type="entry name" value="Multidrug efflux transporter AcrB pore domain, PN1, PN2, PC1 and PC2 subdomains"/>
    <property type="match status" value="4"/>
</dbReference>
<dbReference type="Proteomes" id="UP000661507">
    <property type="component" value="Unassembled WGS sequence"/>
</dbReference>
<dbReference type="InterPro" id="IPR001036">
    <property type="entry name" value="Acrflvin-R"/>
</dbReference>
<feature type="transmembrane region" description="Helical" evidence="9">
    <location>
        <begin position="536"/>
        <end position="553"/>
    </location>
</feature>
<evidence type="ECO:0000256" key="2">
    <source>
        <dbReference type="ARBA" id="ARBA00010942"/>
    </source>
</evidence>
<dbReference type="SUPFAM" id="SSF82714">
    <property type="entry name" value="Multidrug efflux transporter AcrB TolC docking domain, DN and DC subdomains"/>
    <property type="match status" value="2"/>
</dbReference>
<keyword evidence="4" id="KW-1003">Cell membrane</keyword>
<comment type="subcellular location">
    <subcellularLocation>
        <location evidence="1 9">Cell inner membrane</location>
        <topology evidence="1 9">Multi-pass membrane protein</topology>
    </subcellularLocation>
</comment>
<organism evidence="10 11">
    <name type="scientific">Neoroseomonas lacus</name>
    <dbReference type="NCBI Taxonomy" id="287609"/>
    <lineage>
        <taxon>Bacteria</taxon>
        <taxon>Pseudomonadati</taxon>
        <taxon>Pseudomonadota</taxon>
        <taxon>Alphaproteobacteria</taxon>
        <taxon>Acetobacterales</taxon>
        <taxon>Acetobacteraceae</taxon>
        <taxon>Neoroseomonas</taxon>
    </lineage>
</organism>
<dbReference type="SUPFAM" id="SSF82866">
    <property type="entry name" value="Multidrug efflux transporter AcrB transmembrane domain"/>
    <property type="match status" value="2"/>
</dbReference>
<comment type="caution">
    <text evidence="10">The sequence shown here is derived from an EMBL/GenBank/DDBJ whole genome shotgun (WGS) entry which is preliminary data.</text>
</comment>
<protein>
    <recommendedName>
        <fullName evidence="9">Efflux pump membrane transporter</fullName>
    </recommendedName>
</protein>
<dbReference type="RefSeq" id="WP_272873145.1">
    <property type="nucleotide sequence ID" value="NZ_BMKW01000020.1"/>
</dbReference>
<dbReference type="FunFam" id="3.30.70.1430:FF:000001">
    <property type="entry name" value="Efflux pump membrane transporter"/>
    <property type="match status" value="1"/>
</dbReference>
<dbReference type="Gene3D" id="3.30.2090.10">
    <property type="entry name" value="Multidrug efflux transporter AcrB TolC docking domain, DN and DC subdomains"/>
    <property type="match status" value="2"/>
</dbReference>
<comment type="caution">
    <text evidence="9">Lacks conserved residue(s) required for the propagation of feature annotation.</text>
</comment>
<dbReference type="GO" id="GO:0015562">
    <property type="term" value="F:efflux transmembrane transporter activity"/>
    <property type="evidence" value="ECO:0007669"/>
    <property type="project" value="InterPro"/>
</dbReference>
<dbReference type="Gene3D" id="3.30.70.1440">
    <property type="entry name" value="Multidrug efflux transporter AcrB pore domain"/>
    <property type="match status" value="1"/>
</dbReference>
<dbReference type="AlphaFoldDB" id="A0A917L3Q2"/>
<sequence length="1087" mass="114631">MSPRFFVDRPVLAGVLSIVIVLAGLLAMRVLLVAQYPQIVPPQVVVSATYAGADAASVAQTVAAPLERAINGVDGLLYTQSVNTDGALTLTVSFQIGTDPDQATINVSNRVQSVLATLPSEVQRVGVTVSKQSSAFLAVVSLTAATDRFDEVFLSNYALRNVIDEIKRVPGVGNAALFGQQEYAMRVWLNPEKLAQFSLTASDVAAAIREQNKQFAAGQINAAPTAGGGAYTYAMTTQGRLPDAAAFGNIILQAREDGATLRLRDVARVELGAQQYDFVGTQDGRPSAPFGVFLQPGANALQTMAAVTARMNELAASMPQGMIYSVPYNTTTFVRVSIEQVIYTFVEALILVVAVVFLFLQNWRATVIPLIAIPVSIIGTFAGMYVLGFSINMLTLFGMILAIGIVVDDAIVVVENVERLMAEEGLSPRDASIKAMQEVTGPVIAIVLVLCAVFIPVGFLGGLSGELYKQFAITISVSVALSGFVALTLTPALCASMLKAGHRNRPLLPFRIFNRGFDAVTRGYTTGVRFFLRRSLLGLLCLAMVCVLTVALFRQVPGGLVPEEDQGSLFVVWNMPPATALDVTAASGAEVERILLAHPSVMTVTSFAGFNLLSNAPSTSAGAAFIELRDWSERTGPDQDARVLANGLFAALSEVRNAIVLAFNPPAIDGLGNVGGFEMRVLDRAGLGREALAEGARALVQAAAQRPELAGVSTTLQTNVPRYRLDIDRDAAKARGVALSSLFEAVQSTFSSLYVNDFSLMGRNYRVNLQADADYRRDPTDLDRVFIRASNGQMVPASAMLTLTRVVGSDLVEHFNGFPAATINGSAAPGYSSGQALAAMQELAAATLPRGLRIAWTGAAYQELAGGNAGALAVGFGILMVFLILAAQYGRWTMPIAVLLAVPFGLLGALAAVWLRGLSNDIYFQVGLITLVGLAAKNAILIVEFAAQQRRGGKSAADAALEAARLRFRPIIMTSMAFILGCLPLALSTGAGSGSRVSIGTAVVGGMLPRPSWRSSGSPCSIGCLPAALNPSGTRTRSCGPAVAAARRSSFAGREVPRRADGVHAVPERLVAAAPCGLSVVADMMFL</sequence>
<feature type="transmembrane region" description="Helical" evidence="9">
    <location>
        <begin position="968"/>
        <end position="987"/>
    </location>
</feature>
<feature type="transmembrane region" description="Helical" evidence="9">
    <location>
        <begin position="869"/>
        <end position="889"/>
    </location>
</feature>
<dbReference type="InterPro" id="IPR004764">
    <property type="entry name" value="MdtF-like"/>
</dbReference>
<evidence type="ECO:0000313" key="11">
    <source>
        <dbReference type="Proteomes" id="UP000661507"/>
    </source>
</evidence>
<feature type="transmembrane region" description="Helical" evidence="9">
    <location>
        <begin position="471"/>
        <end position="495"/>
    </location>
</feature>
<name>A0A917L3Q2_9PROT</name>
<dbReference type="NCBIfam" id="TIGR00915">
    <property type="entry name" value="2A0602"/>
    <property type="match status" value="1"/>
</dbReference>
<feature type="transmembrane region" description="Helical" evidence="9">
    <location>
        <begin position="439"/>
        <end position="459"/>
    </location>
</feature>
<comment type="similarity">
    <text evidence="2 9">Belongs to the resistance-nodulation-cell division (RND) (TC 2.A.6) family.</text>
</comment>
<evidence type="ECO:0000256" key="7">
    <source>
        <dbReference type="ARBA" id="ARBA00022989"/>
    </source>
</evidence>
<reference evidence="10" key="1">
    <citation type="journal article" date="2014" name="Int. J. Syst. Evol. Microbiol.">
        <title>Complete genome sequence of Corynebacterium casei LMG S-19264T (=DSM 44701T), isolated from a smear-ripened cheese.</title>
        <authorList>
            <consortium name="US DOE Joint Genome Institute (JGI-PGF)"/>
            <person name="Walter F."/>
            <person name="Albersmeier A."/>
            <person name="Kalinowski J."/>
            <person name="Ruckert C."/>
        </authorList>
    </citation>
    <scope>NUCLEOTIDE SEQUENCE</scope>
    <source>
        <strain evidence="10">CGMCC 1.3617</strain>
    </source>
</reference>
<evidence type="ECO:0000256" key="8">
    <source>
        <dbReference type="ARBA" id="ARBA00023136"/>
    </source>
</evidence>
<dbReference type="PANTHER" id="PTHR32063:SF76">
    <property type="entry name" value="EFFLUX PUMP MEMBRANE TRANSPORTER"/>
    <property type="match status" value="1"/>
</dbReference>
<accession>A0A917L3Q2</accession>
<keyword evidence="5 9" id="KW-0997">Cell inner membrane</keyword>
<keyword evidence="7 9" id="KW-1133">Transmembrane helix</keyword>
<feature type="transmembrane region" description="Helical" evidence="9">
    <location>
        <begin position="393"/>
        <end position="414"/>
    </location>
</feature>
<keyword evidence="6 9" id="KW-0812">Transmembrane</keyword>
<dbReference type="Gene3D" id="3.30.70.1430">
    <property type="entry name" value="Multidrug efflux transporter AcrB pore domain"/>
    <property type="match status" value="2"/>
</dbReference>
<feature type="transmembrane region" description="Helical" evidence="9">
    <location>
        <begin position="341"/>
        <end position="360"/>
    </location>
</feature>
<keyword evidence="8 9" id="KW-0472">Membrane</keyword>
<dbReference type="Pfam" id="PF00873">
    <property type="entry name" value="ACR_tran"/>
    <property type="match status" value="1"/>
</dbReference>
<keyword evidence="11" id="KW-1185">Reference proteome</keyword>
<evidence type="ECO:0000313" key="10">
    <source>
        <dbReference type="EMBL" id="GGJ41399.1"/>
    </source>
</evidence>
<keyword evidence="3 9" id="KW-0813">Transport</keyword>
<dbReference type="InterPro" id="IPR027463">
    <property type="entry name" value="AcrB_DN_DC_subdom"/>
</dbReference>
<evidence type="ECO:0000256" key="4">
    <source>
        <dbReference type="ARBA" id="ARBA00022475"/>
    </source>
</evidence>
<gene>
    <name evidence="10" type="ORF">GCM10011320_56200</name>
</gene>
<dbReference type="GO" id="GO:0042910">
    <property type="term" value="F:xenobiotic transmembrane transporter activity"/>
    <property type="evidence" value="ECO:0007669"/>
    <property type="project" value="TreeGrafter"/>
</dbReference>
<evidence type="ECO:0000256" key="3">
    <source>
        <dbReference type="ARBA" id="ARBA00022448"/>
    </source>
</evidence>
<dbReference type="PANTHER" id="PTHR32063">
    <property type="match status" value="1"/>
</dbReference>
<evidence type="ECO:0000256" key="6">
    <source>
        <dbReference type="ARBA" id="ARBA00022692"/>
    </source>
</evidence>
<dbReference type="Gene3D" id="3.30.70.1320">
    <property type="entry name" value="Multidrug efflux transporter AcrB pore domain like"/>
    <property type="match status" value="1"/>
</dbReference>
<dbReference type="NCBIfam" id="NF000282">
    <property type="entry name" value="RND_permease_1"/>
    <property type="match status" value="1"/>
</dbReference>
<feature type="transmembrane region" description="Helical" evidence="9">
    <location>
        <begin position="896"/>
        <end position="916"/>
    </location>
</feature>